<dbReference type="SUPFAM" id="SSF52540">
    <property type="entry name" value="P-loop containing nucleoside triphosphate hydrolases"/>
    <property type="match status" value="1"/>
</dbReference>
<reference evidence="2 3" key="1">
    <citation type="submission" date="2024-06" db="EMBL/GenBank/DDBJ databases">
        <title>Sorghum-associated microbial communities from plants grown in Nebraska, USA.</title>
        <authorList>
            <person name="Schachtman D."/>
        </authorList>
    </citation>
    <scope>NUCLEOTIDE SEQUENCE [LARGE SCALE GENOMIC DNA]</scope>
    <source>
        <strain evidence="2 3">1288</strain>
    </source>
</reference>
<evidence type="ECO:0000313" key="2">
    <source>
        <dbReference type="EMBL" id="MET3657877.1"/>
    </source>
</evidence>
<keyword evidence="3" id="KW-1185">Reference proteome</keyword>
<dbReference type="InterPro" id="IPR027417">
    <property type="entry name" value="P-loop_NTPase"/>
</dbReference>
<name>A0ABV2K9X7_SPOPS</name>
<sequence>MNYEKALENFPVPVVLEKYDCEGCGEKVKLTEIPIMGGPDMGKVEQFILGCKCGDKDIELRVIENERKAKMNRAKGVFDQNSLVNQSLLKATFENYVPPTPELERAKRDLVEYAWTFNPREGKNLLLTGTYGTGKSHLSFSVAKKLIENGHTALFLSVPKLLTKIKETFNAKASFSENDLLNYIAEVDLLVLDDLGTEYTNMRNGADNWTWTKLFEVIDSRSGKHTIYTTNLSSTELESKVNARNFSRIMDNTDVVKMDGRDYRKKTF</sequence>
<dbReference type="PANTHER" id="PTHR30050">
    <property type="entry name" value="CHROMOSOMAL REPLICATION INITIATOR PROTEIN DNAA"/>
    <property type="match status" value="1"/>
</dbReference>
<dbReference type="CDD" id="cd00009">
    <property type="entry name" value="AAA"/>
    <property type="match status" value="1"/>
</dbReference>
<comment type="caution">
    <text evidence="2">The sequence shown here is derived from an EMBL/GenBank/DDBJ whole genome shotgun (WGS) entry which is preliminary data.</text>
</comment>
<proteinExistence type="predicted"/>
<protein>
    <submittedName>
        <fullName evidence="2">DNA replication protein DnaC</fullName>
    </submittedName>
</protein>
<dbReference type="Proteomes" id="UP001549104">
    <property type="component" value="Unassembled WGS sequence"/>
</dbReference>
<accession>A0ABV2K9X7</accession>
<dbReference type="EMBL" id="JBEPME010000004">
    <property type="protein sequence ID" value="MET3657877.1"/>
    <property type="molecule type" value="Genomic_DNA"/>
</dbReference>
<dbReference type="InterPro" id="IPR002611">
    <property type="entry name" value="IstB_ATP-bd"/>
</dbReference>
<dbReference type="RefSeq" id="WP_354313615.1">
    <property type="nucleotide sequence ID" value="NZ_JBEPME010000004.1"/>
</dbReference>
<gene>
    <name evidence="2" type="ORF">ABIC55_002974</name>
</gene>
<feature type="domain" description="IstB-like ATP-binding" evidence="1">
    <location>
        <begin position="108"/>
        <end position="267"/>
    </location>
</feature>
<dbReference type="Pfam" id="PF01695">
    <property type="entry name" value="IstB_IS21"/>
    <property type="match status" value="1"/>
</dbReference>
<dbReference type="PANTHER" id="PTHR30050:SF4">
    <property type="entry name" value="ATP-BINDING PROTEIN RV3427C IN INSERTION SEQUENCE-RELATED"/>
    <property type="match status" value="1"/>
</dbReference>
<dbReference type="Gene3D" id="3.40.50.300">
    <property type="entry name" value="P-loop containing nucleotide triphosphate hydrolases"/>
    <property type="match status" value="1"/>
</dbReference>
<evidence type="ECO:0000259" key="1">
    <source>
        <dbReference type="Pfam" id="PF01695"/>
    </source>
</evidence>
<organism evidence="2 3">
    <name type="scientific">Sporosarcina psychrophila</name>
    <name type="common">Bacillus psychrophilus</name>
    <dbReference type="NCBI Taxonomy" id="1476"/>
    <lineage>
        <taxon>Bacteria</taxon>
        <taxon>Bacillati</taxon>
        <taxon>Bacillota</taxon>
        <taxon>Bacilli</taxon>
        <taxon>Bacillales</taxon>
        <taxon>Caryophanaceae</taxon>
        <taxon>Sporosarcina</taxon>
    </lineage>
</organism>
<evidence type="ECO:0000313" key="3">
    <source>
        <dbReference type="Proteomes" id="UP001549104"/>
    </source>
</evidence>